<evidence type="ECO:0000259" key="1">
    <source>
        <dbReference type="Pfam" id="PF12680"/>
    </source>
</evidence>
<feature type="domain" description="SnoaL-like" evidence="1">
    <location>
        <begin position="25"/>
        <end position="93"/>
    </location>
</feature>
<dbReference type="SUPFAM" id="SSF54427">
    <property type="entry name" value="NTF2-like"/>
    <property type="match status" value="1"/>
</dbReference>
<comment type="caution">
    <text evidence="2">The sequence shown here is derived from an EMBL/GenBank/DDBJ whole genome shotgun (WGS) entry which is preliminary data.</text>
</comment>
<evidence type="ECO:0000313" key="2">
    <source>
        <dbReference type="EMBL" id="TDR20822.1"/>
    </source>
</evidence>
<dbReference type="OrthoDB" id="582835at2"/>
<dbReference type="InterPro" id="IPR032710">
    <property type="entry name" value="NTF2-like_dom_sf"/>
</dbReference>
<reference evidence="2 3" key="1">
    <citation type="submission" date="2019-03" db="EMBL/GenBank/DDBJ databases">
        <title>Genomic Encyclopedia of Type Strains, Phase IV (KMG-IV): sequencing the most valuable type-strain genomes for metagenomic binning, comparative biology and taxonomic classification.</title>
        <authorList>
            <person name="Goeker M."/>
        </authorList>
    </citation>
    <scope>NUCLEOTIDE SEQUENCE [LARGE SCALE GENOMIC DNA]</scope>
    <source>
        <strain evidence="2 3">DSM 25488</strain>
    </source>
</reference>
<dbReference type="InterPro" id="IPR037401">
    <property type="entry name" value="SnoaL-like"/>
</dbReference>
<dbReference type="Gene3D" id="3.10.450.50">
    <property type="match status" value="1"/>
</dbReference>
<dbReference type="Proteomes" id="UP000295724">
    <property type="component" value="Unassembled WGS sequence"/>
</dbReference>
<gene>
    <name evidence="2" type="ORF">C8D91_1800</name>
</gene>
<evidence type="ECO:0000313" key="3">
    <source>
        <dbReference type="Proteomes" id="UP000295724"/>
    </source>
</evidence>
<proteinExistence type="predicted"/>
<dbReference type="RefSeq" id="WP_099018645.1">
    <property type="nucleotide sequence ID" value="NZ_NIHB01000001.1"/>
</dbReference>
<organism evidence="2 3">
    <name type="scientific">Marinicella litoralis</name>
    <dbReference type="NCBI Taxonomy" id="644220"/>
    <lineage>
        <taxon>Bacteria</taxon>
        <taxon>Pseudomonadati</taxon>
        <taxon>Pseudomonadota</taxon>
        <taxon>Gammaproteobacteria</taxon>
        <taxon>Lysobacterales</taxon>
        <taxon>Marinicellaceae</taxon>
        <taxon>Marinicella</taxon>
    </lineage>
</organism>
<name>A0A4R6XMD9_9GAMM</name>
<dbReference type="AlphaFoldDB" id="A0A4R6XMD9"/>
<accession>A0A4R6XMD9</accession>
<keyword evidence="3" id="KW-1185">Reference proteome</keyword>
<dbReference type="EMBL" id="SNZB01000003">
    <property type="protein sequence ID" value="TDR20822.1"/>
    <property type="molecule type" value="Genomic_DNA"/>
</dbReference>
<sequence length="138" mass="15800">MLLGCHTNQSIIDGNQYNEQKNPAEKFVAAYNEHNIELMLSLVHDDIKYMFVDSAQVYTETKDKAALATYLVPFFAQKPNAKSVVLTSLQHGPFIQQVEQALWVDSQNQPQSQCSLSVYEIRHQLIINVWYLNAYSCD</sequence>
<protein>
    <recommendedName>
        <fullName evidence="1">SnoaL-like domain-containing protein</fullName>
    </recommendedName>
</protein>
<dbReference type="Pfam" id="PF12680">
    <property type="entry name" value="SnoaL_2"/>
    <property type="match status" value="1"/>
</dbReference>